<proteinExistence type="predicted"/>
<accession>A0A1Q9CAW9</accession>
<dbReference type="AlphaFoldDB" id="A0A1Q9CAW9"/>
<evidence type="ECO:0000313" key="2">
    <source>
        <dbReference type="Proteomes" id="UP000186817"/>
    </source>
</evidence>
<protein>
    <submittedName>
        <fullName evidence="1">Uncharacterized protein</fullName>
    </submittedName>
</protein>
<organism evidence="1 2">
    <name type="scientific">Symbiodinium microadriaticum</name>
    <name type="common">Dinoflagellate</name>
    <name type="synonym">Zooxanthella microadriatica</name>
    <dbReference type="NCBI Taxonomy" id="2951"/>
    <lineage>
        <taxon>Eukaryota</taxon>
        <taxon>Sar</taxon>
        <taxon>Alveolata</taxon>
        <taxon>Dinophyceae</taxon>
        <taxon>Suessiales</taxon>
        <taxon>Symbiodiniaceae</taxon>
        <taxon>Symbiodinium</taxon>
    </lineage>
</organism>
<keyword evidence="2" id="KW-1185">Reference proteome</keyword>
<evidence type="ECO:0000313" key="1">
    <source>
        <dbReference type="EMBL" id="OLP80058.1"/>
    </source>
</evidence>
<dbReference type="EMBL" id="LSRX01001421">
    <property type="protein sequence ID" value="OLP80058.1"/>
    <property type="molecule type" value="Genomic_DNA"/>
</dbReference>
<reference evidence="1 2" key="1">
    <citation type="submission" date="2016-02" db="EMBL/GenBank/DDBJ databases">
        <title>Genome analysis of coral dinoflagellate symbionts highlights evolutionary adaptations to a symbiotic lifestyle.</title>
        <authorList>
            <person name="Aranda M."/>
            <person name="Li Y."/>
            <person name="Liew Y.J."/>
            <person name="Baumgarten S."/>
            <person name="Simakov O."/>
            <person name="Wilson M."/>
            <person name="Piel J."/>
            <person name="Ashoor H."/>
            <person name="Bougouffa S."/>
            <person name="Bajic V.B."/>
            <person name="Ryu T."/>
            <person name="Ravasi T."/>
            <person name="Bayer T."/>
            <person name="Micklem G."/>
            <person name="Kim H."/>
            <person name="Bhak J."/>
            <person name="Lajeunesse T.C."/>
            <person name="Voolstra C.R."/>
        </authorList>
    </citation>
    <scope>NUCLEOTIDE SEQUENCE [LARGE SCALE GENOMIC DNA]</scope>
    <source>
        <strain evidence="1 2">CCMP2467</strain>
    </source>
</reference>
<sequence>MNLRKQGSRNIPARQLTSLSLPQRELFHAKLTRSVNWQKYDPKTESYSARTPMNSYDVLKCSQACFHLFEWLRSLLPEEERPPRCVDIDLQAYREQEGEVELDRQSP</sequence>
<dbReference type="OrthoDB" id="10368888at2759"/>
<name>A0A1Q9CAW9_SYMMI</name>
<dbReference type="Proteomes" id="UP000186817">
    <property type="component" value="Unassembled WGS sequence"/>
</dbReference>
<gene>
    <name evidence="1" type="ORF">AK812_SmicGene39579</name>
</gene>
<comment type="caution">
    <text evidence="1">The sequence shown here is derived from an EMBL/GenBank/DDBJ whole genome shotgun (WGS) entry which is preliminary data.</text>
</comment>